<protein>
    <submittedName>
        <fullName evidence="2">Uncharacterized protein</fullName>
    </submittedName>
</protein>
<accession>A0A811M538</accession>
<feature type="region of interest" description="Disordered" evidence="1">
    <location>
        <begin position="151"/>
        <end position="170"/>
    </location>
</feature>
<reference evidence="2" key="1">
    <citation type="submission" date="2020-10" db="EMBL/GenBank/DDBJ databases">
        <authorList>
            <person name="Han B."/>
            <person name="Lu T."/>
            <person name="Zhao Q."/>
            <person name="Huang X."/>
            <person name="Zhao Y."/>
        </authorList>
    </citation>
    <scope>NUCLEOTIDE SEQUENCE</scope>
</reference>
<proteinExistence type="predicted"/>
<dbReference type="Proteomes" id="UP000604825">
    <property type="component" value="Unassembled WGS sequence"/>
</dbReference>
<organism evidence="2 3">
    <name type="scientific">Miscanthus lutarioriparius</name>
    <dbReference type="NCBI Taxonomy" id="422564"/>
    <lineage>
        <taxon>Eukaryota</taxon>
        <taxon>Viridiplantae</taxon>
        <taxon>Streptophyta</taxon>
        <taxon>Embryophyta</taxon>
        <taxon>Tracheophyta</taxon>
        <taxon>Spermatophyta</taxon>
        <taxon>Magnoliopsida</taxon>
        <taxon>Liliopsida</taxon>
        <taxon>Poales</taxon>
        <taxon>Poaceae</taxon>
        <taxon>PACMAD clade</taxon>
        <taxon>Panicoideae</taxon>
        <taxon>Andropogonodae</taxon>
        <taxon>Andropogoneae</taxon>
        <taxon>Saccharinae</taxon>
        <taxon>Miscanthus</taxon>
    </lineage>
</organism>
<dbReference type="AlphaFoldDB" id="A0A811M538"/>
<sequence>MGKNAFDCKPEFPSTKNSKICEKAYKLTANLQSDRDLYEEYIAARVWPLRKGWSFIRFHKKVVRGKYYIYPDKEAFCPKKYTRDEDLVSAVEVKADEILGKFLKKEKDLMDKILGKDYKRLNRIFEIAQIKYDERPPPTYTHAVKPSVENVTKKKRDGGQLAKRTSNKKKVSASFDSEKVAEDEVNLGLDVDSQEILSQQACDDENLGATLHYGEDVGEASLSLPLKNVGEDTLPSSPAVLASSLVLDTGGAADATATVDVQMEEGTVGDVGATLHIASPPRVVIQDTDLGGGPMETDAPKVNAHKGKGTTTVTLDFDDSDDDVFDEEAEHVLASRLTESTIDVNTSEKVACQFEKGVSTEEFFHDLLSQKDTTVYIRKMKGVAQEPATPTEALETIPGRVVPETYKRCMEYC</sequence>
<dbReference type="EMBL" id="CAJGYO010000001">
    <property type="protein sequence ID" value="CAD6201535.1"/>
    <property type="molecule type" value="Genomic_DNA"/>
</dbReference>
<comment type="caution">
    <text evidence="2">The sequence shown here is derived from an EMBL/GenBank/DDBJ whole genome shotgun (WGS) entry which is preliminary data.</text>
</comment>
<gene>
    <name evidence="2" type="ORF">NCGR_LOCUS30</name>
</gene>
<keyword evidence="3" id="KW-1185">Reference proteome</keyword>
<name>A0A811M538_9POAL</name>
<evidence type="ECO:0000313" key="2">
    <source>
        <dbReference type="EMBL" id="CAD6201535.1"/>
    </source>
</evidence>
<evidence type="ECO:0000256" key="1">
    <source>
        <dbReference type="SAM" id="MobiDB-lite"/>
    </source>
</evidence>
<evidence type="ECO:0000313" key="3">
    <source>
        <dbReference type="Proteomes" id="UP000604825"/>
    </source>
</evidence>